<feature type="transmembrane region" description="Helical" evidence="6">
    <location>
        <begin position="258"/>
        <end position="279"/>
    </location>
</feature>
<dbReference type="EMBL" id="CP002446">
    <property type="protein sequence ID" value="ADV28824.1"/>
    <property type="molecule type" value="Genomic_DNA"/>
</dbReference>
<feature type="transmembrane region" description="Helical" evidence="6">
    <location>
        <begin position="390"/>
        <end position="410"/>
    </location>
</feature>
<keyword evidence="8" id="KW-1185">Reference proteome</keyword>
<dbReference type="GO" id="GO:0005886">
    <property type="term" value="C:plasma membrane"/>
    <property type="evidence" value="ECO:0007669"/>
    <property type="project" value="UniProtKB-SubCell"/>
</dbReference>
<evidence type="ECO:0000313" key="7">
    <source>
        <dbReference type="EMBL" id="ADV28824.1"/>
    </source>
</evidence>
<reference evidence="7 8" key="1">
    <citation type="submission" date="2011-01" db="EMBL/GenBank/DDBJ databases">
        <title>Complete sequence of Pseudoxanthomonas suwonensis 11-1.</title>
        <authorList>
            <consortium name="US DOE Joint Genome Institute"/>
            <person name="Lucas S."/>
            <person name="Copeland A."/>
            <person name="Lapidus A."/>
            <person name="Cheng J.-F."/>
            <person name="Goodwin L."/>
            <person name="Pitluck S."/>
            <person name="Teshima H."/>
            <person name="Detter J.C."/>
            <person name="Han C."/>
            <person name="Tapia R."/>
            <person name="Land M."/>
            <person name="Hauser L."/>
            <person name="Kyrpides N."/>
            <person name="Ivanova N."/>
            <person name="Ovchinnikova G."/>
            <person name="Siebers A.K."/>
            <person name="Allgaier M."/>
            <person name="Thelen M.P."/>
            <person name="Hugenholtz P."/>
            <person name="Gladden J."/>
            <person name="Woyke T."/>
        </authorList>
    </citation>
    <scope>NUCLEOTIDE SEQUENCE [LARGE SCALE GENOMIC DNA]</scope>
    <source>
        <strain evidence="8">11-1</strain>
    </source>
</reference>
<organism evidence="7 8">
    <name type="scientific">Pseudoxanthomonas suwonensis (strain 11-1)</name>
    <dbReference type="NCBI Taxonomy" id="743721"/>
    <lineage>
        <taxon>Bacteria</taxon>
        <taxon>Pseudomonadati</taxon>
        <taxon>Pseudomonadota</taxon>
        <taxon>Gammaproteobacteria</taxon>
        <taxon>Lysobacterales</taxon>
        <taxon>Lysobacteraceae</taxon>
        <taxon>Pseudoxanthomonas</taxon>
    </lineage>
</organism>
<dbReference type="PANTHER" id="PTHR30250:SF11">
    <property type="entry name" value="O-ANTIGEN TRANSPORTER-RELATED"/>
    <property type="match status" value="1"/>
</dbReference>
<dbReference type="HOGENOM" id="CLU_335821_0_0_6"/>
<evidence type="ECO:0000256" key="4">
    <source>
        <dbReference type="ARBA" id="ARBA00022989"/>
    </source>
</evidence>
<evidence type="ECO:0000256" key="6">
    <source>
        <dbReference type="SAM" id="Phobius"/>
    </source>
</evidence>
<gene>
    <name evidence="7" type="ordered locus">Psesu_3001</name>
</gene>
<evidence type="ECO:0000256" key="2">
    <source>
        <dbReference type="ARBA" id="ARBA00022475"/>
    </source>
</evidence>
<feature type="transmembrane region" description="Helical" evidence="6">
    <location>
        <begin position="80"/>
        <end position="103"/>
    </location>
</feature>
<feature type="transmembrane region" description="Helical" evidence="6">
    <location>
        <begin position="144"/>
        <end position="166"/>
    </location>
</feature>
<dbReference type="KEGG" id="psu:Psesu_3001"/>
<feature type="transmembrane region" description="Helical" evidence="6">
    <location>
        <begin position="291"/>
        <end position="313"/>
    </location>
</feature>
<accession>E6WXC5</accession>
<feature type="transmembrane region" description="Helical" evidence="6">
    <location>
        <begin position="115"/>
        <end position="132"/>
    </location>
</feature>
<feature type="transmembrane region" description="Helical" evidence="6">
    <location>
        <begin position="422"/>
        <end position="442"/>
    </location>
</feature>
<name>E6WXC5_PSEUU</name>
<feature type="transmembrane region" description="Helical" evidence="6">
    <location>
        <begin position="172"/>
        <end position="192"/>
    </location>
</feature>
<dbReference type="STRING" id="743721.Psesu_3001"/>
<comment type="subcellular location">
    <subcellularLocation>
        <location evidence="1">Cell membrane</location>
        <topology evidence="1">Multi-pass membrane protein</topology>
    </subcellularLocation>
</comment>
<feature type="transmembrane region" description="Helical" evidence="6">
    <location>
        <begin position="319"/>
        <end position="342"/>
    </location>
</feature>
<evidence type="ECO:0000256" key="3">
    <source>
        <dbReference type="ARBA" id="ARBA00022692"/>
    </source>
</evidence>
<dbReference type="eggNOG" id="ENOG5033W33">
    <property type="taxonomic scope" value="Bacteria"/>
</dbReference>
<protein>
    <submittedName>
        <fullName evidence="7">Polysaccharide biosynthesis protein</fullName>
    </submittedName>
</protein>
<dbReference type="RefSeq" id="WP_013536649.1">
    <property type="nucleotide sequence ID" value="NC_014924.1"/>
</dbReference>
<feature type="transmembrane region" description="Helical" evidence="6">
    <location>
        <begin position="212"/>
        <end position="230"/>
    </location>
</feature>
<sequence>MNFIYRSLQFGFMHIWPALVLIFCATFLPAGQLGAVAIFLSVATLFRPLVGLSLGRTAIRNAGAAFAEGGDARAQQVIALATRLGFAMSALGLVFVVVAVPVANRIYGLEISARAVAFGALFIYAFGLTEFLDGIMRAQGHFRALASAVIASRLFGILLFAVVLPFVPQVEALFACLALAEVSCVVLLARHFLPSFRRHAAPSLLSRDSASLLKNCLPVIINALSVYLYARAMVMVAGLHDSGAALGGFEMAVQLTNLPMALTIVCATVMSPAIARLHARGTVRSLETASAAASQAAAFSVWANMLAAGFLMVVGPMAILWFFPAIPGAAVVLAIIAPLVALKAYAQILSGELAIATGTASIAARITIVYAVLTVALGYALSAVDGVRGAAIAMLIVHTLAVWTTVRVLGRETGLKIRYRGKSSLASALVATVPTALLVLALRDHPAAATLAGAATFLLLVAATQYLSVRLGWGLHEPLVDGWRMLRNKNVSAEDEAYALFDDESRPEPDAKDYRNALVRLIGLKSPDGLAFWTGGNGAADVVPPQDHADIVYSLYLIGEGERIDPGAAKRFAKHLAGLPLYGKTRKGLNAHVSAYLLATIRILVELGKLNSEDDIEEIYQDWQQDLLFDSLLLPRWPRMWSHHIWRVSHWIGGSSSILLHLAASGRVAWATKELLQQVLDAAERHILDHHTGLLRTYRSKLLHRGFRKLYQALHDPDIADLGGIVHLLWVYHAIDRRYVGSAALSAAASRELRREPFMESVPYCLDFDIIQLKRTAESQFDKDTIARADRFIDDTLAFFRAPLSSTYTLHKLPGALASLHECAFITGQEKVRGLEVERTDIIRVAYWL</sequence>
<dbReference type="PANTHER" id="PTHR30250">
    <property type="entry name" value="PST FAMILY PREDICTED COLANIC ACID TRANSPORTER"/>
    <property type="match status" value="1"/>
</dbReference>
<dbReference type="OrthoDB" id="8479031at2"/>
<dbReference type="AlphaFoldDB" id="E6WXC5"/>
<evidence type="ECO:0000313" key="8">
    <source>
        <dbReference type="Proteomes" id="UP000008632"/>
    </source>
</evidence>
<feature type="transmembrane region" description="Helical" evidence="6">
    <location>
        <begin position="36"/>
        <end position="59"/>
    </location>
</feature>
<feature type="transmembrane region" description="Helical" evidence="6">
    <location>
        <begin position="448"/>
        <end position="469"/>
    </location>
</feature>
<dbReference type="InterPro" id="IPR050833">
    <property type="entry name" value="Poly_Biosynth_Transport"/>
</dbReference>
<evidence type="ECO:0000256" key="5">
    <source>
        <dbReference type="ARBA" id="ARBA00023136"/>
    </source>
</evidence>
<keyword evidence="5 6" id="KW-0472">Membrane</keyword>
<feature type="transmembrane region" description="Helical" evidence="6">
    <location>
        <begin position="12"/>
        <end position="30"/>
    </location>
</feature>
<dbReference type="Proteomes" id="UP000008632">
    <property type="component" value="Chromosome"/>
</dbReference>
<evidence type="ECO:0000256" key="1">
    <source>
        <dbReference type="ARBA" id="ARBA00004651"/>
    </source>
</evidence>
<keyword evidence="3 6" id="KW-0812">Transmembrane</keyword>
<keyword evidence="4 6" id="KW-1133">Transmembrane helix</keyword>
<keyword evidence="2" id="KW-1003">Cell membrane</keyword>
<feature type="transmembrane region" description="Helical" evidence="6">
    <location>
        <begin position="362"/>
        <end position="384"/>
    </location>
</feature>
<proteinExistence type="predicted"/>